<dbReference type="Pfam" id="PF03892">
    <property type="entry name" value="NapB"/>
    <property type="match status" value="1"/>
</dbReference>
<accession>A0AAJ1B2X1</accession>
<dbReference type="PANTHER" id="PTHR33498">
    <property type="entry name" value="TRANSPOSASE FOR INSERTION SEQUENCE ELEMENT IS1557"/>
    <property type="match status" value="1"/>
</dbReference>
<dbReference type="Pfam" id="PF01610">
    <property type="entry name" value="DDE_Tnp_ISL3"/>
    <property type="match status" value="1"/>
</dbReference>
<name>A0AAJ1B2X1_MEDGN</name>
<dbReference type="Proteomes" id="UP001297422">
    <property type="component" value="Unassembled WGS sequence"/>
</dbReference>
<dbReference type="EMBL" id="JAJBNC010000080">
    <property type="protein sequence ID" value="MCB5495824.1"/>
    <property type="molecule type" value="Genomic_DNA"/>
</dbReference>
<dbReference type="InterPro" id="IPR047951">
    <property type="entry name" value="Transpos_ISL3"/>
</dbReference>
<evidence type="ECO:0000313" key="3">
    <source>
        <dbReference type="Proteomes" id="UP001297422"/>
    </source>
</evidence>
<organism evidence="2 3">
    <name type="scientific">Mediterraneibacter gnavus</name>
    <name type="common">Ruminococcus gnavus</name>
    <dbReference type="NCBI Taxonomy" id="33038"/>
    <lineage>
        <taxon>Bacteria</taxon>
        <taxon>Bacillati</taxon>
        <taxon>Bacillota</taxon>
        <taxon>Clostridia</taxon>
        <taxon>Lachnospirales</taxon>
        <taxon>Lachnospiraceae</taxon>
        <taxon>Mediterraneibacter</taxon>
    </lineage>
</organism>
<proteinExistence type="predicted"/>
<sequence>MSNLNYINDLFKSLDFPDNLSDYFIPVPYEGSDSCFRYGLDKSGHHSKFIRLRSVLKDNFVCPHCGVIEHHESKGLRKISLSHIANGHQRFVIEVEYRRYFCHSCHSYFKDDIPFKFKNTRMTSSAAHACLIQFRENTAMAVISRMMGVSKSSVYRMFFHHIKVKERFYHLKSVISIDEFKATTDKGTYAFHITDPINGKTLDIIEDRKERSLRSYFLRFPYRERKKVKIIIMDLSNPFRCIMQRLFPNASIIADRFHYVKLFGECLKRSRLDTCSSLKDEKMAKSIKKNLHLFDKYRKDLDDQTEWYDRHLKKYFTCRTYVEHIFEQDGTDEFYQSYMIYQNLLKLIHEKHNDYKKELNNWLNHIFETNNTYFISSAKNIRKNWFVPILKSLTYKAVYVRNGKTYETSFNNGFIESMNNKVKLVKRNAYGYRYFYNLRKRILLHLGFSYEFE</sequence>
<reference evidence="2" key="1">
    <citation type="submission" date="2021-10" db="EMBL/GenBank/DDBJ databases">
        <title>Collection of gut derived symbiotic bacterial strains cultured from healthy donors.</title>
        <authorList>
            <person name="Lin H."/>
            <person name="Littmann E."/>
            <person name="Claire K."/>
            <person name="Pamer E."/>
        </authorList>
    </citation>
    <scope>NUCLEOTIDE SEQUENCE</scope>
    <source>
        <strain evidence="2">MSK.23.4</strain>
    </source>
</reference>
<dbReference type="InterPro" id="IPR005591">
    <property type="entry name" value="NapB"/>
</dbReference>
<evidence type="ECO:0000313" key="2">
    <source>
        <dbReference type="EMBL" id="MCB5495824.1"/>
    </source>
</evidence>
<dbReference type="AlphaFoldDB" id="A0AAJ1B2X1"/>
<comment type="caution">
    <text evidence="2">The sequence shown here is derived from an EMBL/GenBank/DDBJ whole genome shotgun (WGS) entry which is preliminary data.</text>
</comment>
<dbReference type="RefSeq" id="WP_117792817.1">
    <property type="nucleotide sequence ID" value="NZ_JAJBNC010000080.1"/>
</dbReference>
<protein>
    <submittedName>
        <fullName evidence="2">ISL3 family transposase</fullName>
    </submittedName>
</protein>
<dbReference type="InterPro" id="IPR002560">
    <property type="entry name" value="Transposase_DDE"/>
</dbReference>
<dbReference type="PANTHER" id="PTHR33498:SF1">
    <property type="entry name" value="TRANSPOSASE FOR INSERTION SEQUENCE ELEMENT IS1557"/>
    <property type="match status" value="1"/>
</dbReference>
<dbReference type="NCBIfam" id="NF033550">
    <property type="entry name" value="transpos_ISL3"/>
    <property type="match status" value="1"/>
</dbReference>
<gene>
    <name evidence="2" type="ORF">LIQ10_19210</name>
</gene>
<feature type="domain" description="Transposase IS204/IS1001/IS1096/IS1165 DDE" evidence="1">
    <location>
        <begin position="175"/>
        <end position="442"/>
    </location>
</feature>
<dbReference type="GO" id="GO:0009061">
    <property type="term" value="P:anaerobic respiration"/>
    <property type="evidence" value="ECO:0007669"/>
    <property type="project" value="InterPro"/>
</dbReference>
<evidence type="ECO:0000259" key="1">
    <source>
        <dbReference type="Pfam" id="PF01610"/>
    </source>
</evidence>